<dbReference type="AlphaFoldDB" id="A0A3B5QTX3"/>
<dbReference type="InterPro" id="IPR013768">
    <property type="entry name" value="ICAM_N"/>
</dbReference>
<proteinExistence type="predicted"/>
<evidence type="ECO:0000256" key="1">
    <source>
        <dbReference type="ARBA" id="ARBA00004167"/>
    </source>
</evidence>
<reference evidence="7" key="1">
    <citation type="submission" date="2012-01" db="EMBL/GenBank/DDBJ databases">
        <authorList>
            <person name="Walter R."/>
            <person name="Schartl M."/>
            <person name="Warren W."/>
        </authorList>
    </citation>
    <scope>NUCLEOTIDE SEQUENCE [LARGE SCALE GENOMIC DNA]</scope>
    <source>
        <strain evidence="7">JP 163 A</strain>
    </source>
</reference>
<dbReference type="InterPro" id="IPR003598">
    <property type="entry name" value="Ig_sub2"/>
</dbReference>
<keyword evidence="4" id="KW-0812">Transmembrane</keyword>
<dbReference type="PANTHER" id="PTHR13771:SF9">
    <property type="entry name" value="INTERCELLULAR ADHESION MOLECULE 5"/>
    <property type="match status" value="1"/>
</dbReference>
<dbReference type="InterPro" id="IPR013783">
    <property type="entry name" value="Ig-like_fold"/>
</dbReference>
<feature type="domain" description="Ig-like" evidence="5">
    <location>
        <begin position="362"/>
        <end position="446"/>
    </location>
</feature>
<evidence type="ECO:0000256" key="4">
    <source>
        <dbReference type="SAM" id="Phobius"/>
    </source>
</evidence>
<reference evidence="7" key="2">
    <citation type="journal article" date="2013" name="Nat. Genet.">
        <title>The genome of the platyfish, Xiphophorus maculatus, provides insights into evolutionary adaptation and several complex traits.</title>
        <authorList>
            <person name="Schartl M."/>
            <person name="Walter R.B."/>
            <person name="Shen Y."/>
            <person name="Garcia T."/>
            <person name="Catchen J."/>
            <person name="Amores A."/>
            <person name="Braasch I."/>
            <person name="Chalopin D."/>
            <person name="Volff J.N."/>
            <person name="Lesch K.P."/>
            <person name="Bisazza A."/>
            <person name="Minx P."/>
            <person name="Hillier L."/>
            <person name="Wilson R.K."/>
            <person name="Fuerstenberg S."/>
            <person name="Boore J."/>
            <person name="Searle S."/>
            <person name="Postlethwait J.H."/>
            <person name="Warren W.C."/>
        </authorList>
    </citation>
    <scope>NUCLEOTIDE SEQUENCE [LARGE SCALE GENOMIC DNA]</scope>
    <source>
        <strain evidence="7">JP 163 A</strain>
    </source>
</reference>
<keyword evidence="4" id="KW-1133">Transmembrane helix</keyword>
<feature type="domain" description="Ig-like" evidence="5">
    <location>
        <begin position="105"/>
        <end position="207"/>
    </location>
</feature>
<dbReference type="InterPro" id="IPR007110">
    <property type="entry name" value="Ig-like_dom"/>
</dbReference>
<dbReference type="SMART" id="SM00409">
    <property type="entry name" value="IG"/>
    <property type="match status" value="5"/>
</dbReference>
<feature type="domain" description="Ig-like" evidence="5">
    <location>
        <begin position="541"/>
        <end position="627"/>
    </location>
</feature>
<sequence>MSIDNMSLYFYVTGEDAFCPIELIPTRVVVKYGDPISVNCTTSAGKLDGLGWESSEGGASAPDTQRYVMLTVQSVTQWGSHPMCFLNFAQTQCSTRLGLVIYTFPENISISSSIESSEEMTENEEYSFTCSILNIAPVQNLTVRWYKGNQVIYSENLTNSTKHPTNQTSIFRFTPTRQDDRTTIRCEAHMDLGPEGPQFNASSRELSIGVMFGPEIECHTVEIQEGESLDGKCKVTGNPTPHIKWLKNGHSINLQYSLRRNDTGTYEVKAEGLASVEKKVQLIVFYGPEWTCPHTYTILEHTRHNLTCSQGFPEPTEIWYKDEDEVQLPVFLTRSNAGQYFVRVSNNLTTLNFTVDIVVHYPPSHILELEDSEVEVGEVLGLKCSSVGNPRPNYSWIYYRTHNVNERTEDGISRLIINNATGFNIGSYTCHAWNERGNVSKTVRVTVKGAKQECPIEIHPDSMVLQYQSSGQSANCKAQTNNSANNAYWLIRQKNGINKKENINWTPNTHEDWDPRPVCHASFLGIGWCNKTLHYILYKEPENVSVSETVNNSASSEEGSSMTLECKIVKVAPAEHLRVRWLWQRGNETIEPDSVGVDSKSECSFPEDKSPVMVVCTMNITLNRTLHGIQVKCEAELNLGPKGPQPPPLMTSDPFTLSVLYKPTINTTKLPELVPVISGYKEELVCEADGNPAPKITWNYTSATAFLGSNGTLIVNEEGSYICIANNSLSTDTREVKVILKEDYLPLLAGFVALTVVAISIIFVFIYSIYYKNTKMRRYSLKNPKLSSHNGNVAHNGWDIQLPVTKLS</sequence>
<keyword evidence="2 4" id="KW-0472">Membrane</keyword>
<evidence type="ECO:0000256" key="2">
    <source>
        <dbReference type="ARBA" id="ARBA00023136"/>
    </source>
</evidence>
<dbReference type="SUPFAM" id="SSF48726">
    <property type="entry name" value="Immunoglobulin"/>
    <property type="match status" value="6"/>
</dbReference>
<dbReference type="Pfam" id="PF03921">
    <property type="entry name" value="ICAM_N"/>
    <property type="match status" value="1"/>
</dbReference>
<dbReference type="SMART" id="SM00408">
    <property type="entry name" value="IGc2"/>
    <property type="match status" value="3"/>
</dbReference>
<accession>A0A3B5QTX3</accession>
<keyword evidence="3" id="KW-1015">Disulfide bond</keyword>
<dbReference type="Proteomes" id="UP000002852">
    <property type="component" value="Unassembled WGS sequence"/>
</dbReference>
<feature type="domain" description="Ig-like" evidence="5">
    <location>
        <begin position="663"/>
        <end position="739"/>
    </location>
</feature>
<reference evidence="6" key="3">
    <citation type="submission" date="2025-08" db="UniProtKB">
        <authorList>
            <consortium name="Ensembl"/>
        </authorList>
    </citation>
    <scope>IDENTIFICATION</scope>
    <source>
        <strain evidence="6">JP 163 A</strain>
    </source>
</reference>
<dbReference type="InterPro" id="IPR047012">
    <property type="entry name" value="ICAM_VCAM"/>
</dbReference>
<dbReference type="InterPro" id="IPR013098">
    <property type="entry name" value="Ig_I-set"/>
</dbReference>
<keyword evidence="7" id="KW-1185">Reference proteome</keyword>
<dbReference type="GeneTree" id="ENSGT00940000159005"/>
<dbReference type="PANTHER" id="PTHR13771">
    <property type="entry name" value="INTERCELLULAR ADHESION MOLECULE"/>
    <property type="match status" value="1"/>
</dbReference>
<dbReference type="Pfam" id="PF07679">
    <property type="entry name" value="I-set"/>
    <property type="match status" value="1"/>
</dbReference>
<comment type="subcellular location">
    <subcellularLocation>
        <location evidence="1">Membrane</location>
        <topology evidence="1">Single-pass membrane protein</topology>
    </subcellularLocation>
</comment>
<evidence type="ECO:0000259" key="5">
    <source>
        <dbReference type="PROSITE" id="PS50835"/>
    </source>
</evidence>
<dbReference type="InParanoid" id="A0A3B5QTX3"/>
<dbReference type="InterPro" id="IPR036179">
    <property type="entry name" value="Ig-like_dom_sf"/>
</dbReference>
<reference evidence="6" key="4">
    <citation type="submission" date="2025-09" db="UniProtKB">
        <authorList>
            <consortium name="Ensembl"/>
        </authorList>
    </citation>
    <scope>IDENTIFICATION</scope>
    <source>
        <strain evidence="6">JP 163 A</strain>
    </source>
</reference>
<dbReference type="Ensembl" id="ENSXMAT00000025222.1">
    <property type="protein sequence ID" value="ENSXMAP00000033946.1"/>
    <property type="gene ID" value="ENSXMAG00000022484.1"/>
</dbReference>
<evidence type="ECO:0000313" key="7">
    <source>
        <dbReference type="Proteomes" id="UP000002852"/>
    </source>
</evidence>
<dbReference type="InterPro" id="IPR013162">
    <property type="entry name" value="CD80_C2-set"/>
</dbReference>
<dbReference type="PROSITE" id="PS50835">
    <property type="entry name" value="IG_LIKE"/>
    <property type="match status" value="5"/>
</dbReference>
<evidence type="ECO:0000256" key="3">
    <source>
        <dbReference type="ARBA" id="ARBA00023157"/>
    </source>
</evidence>
<dbReference type="OMA" id="LECPIRI"/>
<feature type="transmembrane region" description="Helical" evidence="4">
    <location>
        <begin position="744"/>
        <end position="770"/>
    </location>
</feature>
<evidence type="ECO:0000313" key="6">
    <source>
        <dbReference type="Ensembl" id="ENSXMAP00000033946.1"/>
    </source>
</evidence>
<organism evidence="6 7">
    <name type="scientific">Xiphophorus maculatus</name>
    <name type="common">Southern platyfish</name>
    <name type="synonym">Platypoecilus maculatus</name>
    <dbReference type="NCBI Taxonomy" id="8083"/>
    <lineage>
        <taxon>Eukaryota</taxon>
        <taxon>Metazoa</taxon>
        <taxon>Chordata</taxon>
        <taxon>Craniata</taxon>
        <taxon>Vertebrata</taxon>
        <taxon>Euteleostomi</taxon>
        <taxon>Actinopterygii</taxon>
        <taxon>Neopterygii</taxon>
        <taxon>Teleostei</taxon>
        <taxon>Neoteleostei</taxon>
        <taxon>Acanthomorphata</taxon>
        <taxon>Ovalentaria</taxon>
        <taxon>Atherinomorphae</taxon>
        <taxon>Cyprinodontiformes</taxon>
        <taxon>Poeciliidae</taxon>
        <taxon>Poeciliinae</taxon>
        <taxon>Xiphophorus</taxon>
    </lineage>
</organism>
<dbReference type="GO" id="GO:0016020">
    <property type="term" value="C:membrane"/>
    <property type="evidence" value="ECO:0007669"/>
    <property type="project" value="UniProtKB-SubCell"/>
</dbReference>
<dbReference type="Gene3D" id="2.60.40.10">
    <property type="entry name" value="Immunoglobulins"/>
    <property type="match status" value="7"/>
</dbReference>
<dbReference type="GO" id="GO:0007155">
    <property type="term" value="P:cell adhesion"/>
    <property type="evidence" value="ECO:0007669"/>
    <property type="project" value="InterPro"/>
</dbReference>
<name>A0A3B5QTX3_XIPMA</name>
<protein>
    <submittedName>
        <fullName evidence="6">Hemicentin-2-like</fullName>
    </submittedName>
</protein>
<feature type="domain" description="Ig-like" evidence="5">
    <location>
        <begin position="214"/>
        <end position="281"/>
    </location>
</feature>
<dbReference type="Pfam" id="PF08205">
    <property type="entry name" value="C2-set_2"/>
    <property type="match status" value="1"/>
</dbReference>
<dbReference type="GO" id="GO:0005178">
    <property type="term" value="F:integrin binding"/>
    <property type="evidence" value="ECO:0007669"/>
    <property type="project" value="InterPro"/>
</dbReference>
<dbReference type="Pfam" id="PF13927">
    <property type="entry name" value="Ig_3"/>
    <property type="match status" value="1"/>
</dbReference>
<dbReference type="InterPro" id="IPR003599">
    <property type="entry name" value="Ig_sub"/>
</dbReference>